<dbReference type="GO" id="GO:0003964">
    <property type="term" value="F:RNA-directed DNA polymerase activity"/>
    <property type="evidence" value="ECO:0007669"/>
    <property type="project" value="UniProtKB-KW"/>
</dbReference>
<evidence type="ECO:0000256" key="5">
    <source>
        <dbReference type="ARBA" id="ARBA00022801"/>
    </source>
</evidence>
<dbReference type="SUPFAM" id="SSF56672">
    <property type="entry name" value="DNA/RNA polymerases"/>
    <property type="match status" value="1"/>
</dbReference>
<dbReference type="CDD" id="cd01647">
    <property type="entry name" value="RT_LTR"/>
    <property type="match status" value="1"/>
</dbReference>
<keyword evidence="3" id="KW-0540">Nuclease</keyword>
<protein>
    <recommendedName>
        <fullName evidence="7">Reverse transcriptase RNase H-like domain-containing protein</fullName>
    </recommendedName>
</protein>
<keyword evidence="4" id="KW-0255">Endonuclease</keyword>
<evidence type="ECO:0000256" key="1">
    <source>
        <dbReference type="ARBA" id="ARBA00022679"/>
    </source>
</evidence>
<dbReference type="InterPro" id="IPR041373">
    <property type="entry name" value="RT_RNaseH"/>
</dbReference>
<proteinExistence type="predicted"/>
<dbReference type="GO" id="GO:0004519">
    <property type="term" value="F:endonuclease activity"/>
    <property type="evidence" value="ECO:0007669"/>
    <property type="project" value="UniProtKB-KW"/>
</dbReference>
<evidence type="ECO:0000256" key="2">
    <source>
        <dbReference type="ARBA" id="ARBA00022695"/>
    </source>
</evidence>
<evidence type="ECO:0000313" key="9">
    <source>
        <dbReference type="Proteomes" id="UP001209570"/>
    </source>
</evidence>
<dbReference type="AlphaFoldDB" id="A0AAD5LSW0"/>
<dbReference type="Pfam" id="PF17917">
    <property type="entry name" value="RT_RNaseH"/>
    <property type="match status" value="1"/>
</dbReference>
<evidence type="ECO:0000256" key="4">
    <source>
        <dbReference type="ARBA" id="ARBA00022759"/>
    </source>
</evidence>
<dbReference type="InterPro" id="IPR043502">
    <property type="entry name" value="DNA/RNA_pol_sf"/>
</dbReference>
<name>A0AAD5LSW0_PYTIN</name>
<keyword evidence="5" id="KW-0378">Hydrolase</keyword>
<dbReference type="InterPro" id="IPR050951">
    <property type="entry name" value="Retrovirus_Pol_polyprotein"/>
</dbReference>
<evidence type="ECO:0000313" key="8">
    <source>
        <dbReference type="EMBL" id="KAJ0391720.1"/>
    </source>
</evidence>
<comment type="caution">
    <text evidence="8">The sequence shown here is derived from an EMBL/GenBank/DDBJ whole genome shotgun (WGS) entry which is preliminary data.</text>
</comment>
<keyword evidence="1" id="KW-0808">Transferase</keyword>
<dbReference type="Gene3D" id="3.10.10.10">
    <property type="entry name" value="HIV Type 1 Reverse Transcriptase, subunit A, domain 1"/>
    <property type="match status" value="1"/>
</dbReference>
<dbReference type="EMBL" id="JAKCXM010000873">
    <property type="protein sequence ID" value="KAJ0391720.1"/>
    <property type="molecule type" value="Genomic_DNA"/>
</dbReference>
<evidence type="ECO:0000256" key="3">
    <source>
        <dbReference type="ARBA" id="ARBA00022722"/>
    </source>
</evidence>
<dbReference type="GO" id="GO:0016787">
    <property type="term" value="F:hydrolase activity"/>
    <property type="evidence" value="ECO:0007669"/>
    <property type="project" value="UniProtKB-KW"/>
</dbReference>
<dbReference type="InterPro" id="IPR043128">
    <property type="entry name" value="Rev_trsase/Diguanyl_cyclase"/>
</dbReference>
<dbReference type="PANTHER" id="PTHR37984">
    <property type="entry name" value="PROTEIN CBG26694"/>
    <property type="match status" value="1"/>
</dbReference>
<sequence length="624" mass="70596">MPWLEEVNPEIDWTTKSIRDRTTGASAAFHQCVRDGVARQAGGRRVRAASRAPSVPTLEDVLLFFSKHAHCSPLGDTKVISFKQLRKMKPEDGEFCFFVNAPTEKATRQLATDWEALRGTPAEPTLLRYKSTVFRTELPATPPTRTKDVEAEIELDDESPIVRKQIRLSEAQKAAVREWTQEMLAAGMIRPSKSAYSSPTFCVKKAVGWRIVHDFRAINARVRTPANPVPRKEDIYDAMSKGKLFSAMDLLWDFFQVRLREQDIPFTAFSTPDGLYEYLQLYVKLSKCVFCVEEIPCLGDYIGRNGVRMDPDKVRAITDWPTPTTTRALQSFLGTCVTQAAIIYASYTGSSRFDRPFHVRMDASDYAVGGYLFQVDDAGKERVIGYGGRKLNNAERMYPTREKELLAALHAMHTWKVYLIDKPFFVDTDHKTLETLLRQSTCSQRLARWLNELSFYQPIFRWIPGETNIVADALSRSAQSTEQPASHVSLSSLLAQLTARADHAHADDEYLQYMRQRPSIIEQCKRLYASDTVFGPLFEHLSSASTSKSPPVALPHGIRSSIAHFFVDNELLYYQPDDALPRRLCVPSDTDLRNSLLFECHDTASRGHPGAHTTLVMLWRVAPG</sequence>
<keyword evidence="6" id="KW-0695">RNA-directed DNA polymerase</keyword>
<accession>A0AAD5LSW0</accession>
<organism evidence="8 9">
    <name type="scientific">Pythium insidiosum</name>
    <name type="common">Pythiosis disease agent</name>
    <dbReference type="NCBI Taxonomy" id="114742"/>
    <lineage>
        <taxon>Eukaryota</taxon>
        <taxon>Sar</taxon>
        <taxon>Stramenopiles</taxon>
        <taxon>Oomycota</taxon>
        <taxon>Peronosporomycetes</taxon>
        <taxon>Pythiales</taxon>
        <taxon>Pythiaceae</taxon>
        <taxon>Pythium</taxon>
    </lineage>
</organism>
<dbReference type="Proteomes" id="UP001209570">
    <property type="component" value="Unassembled WGS sequence"/>
</dbReference>
<reference evidence="8" key="1">
    <citation type="submission" date="2021-12" db="EMBL/GenBank/DDBJ databases">
        <title>Prjna785345.</title>
        <authorList>
            <person name="Rujirawat T."/>
            <person name="Krajaejun T."/>
        </authorList>
    </citation>
    <scope>NUCLEOTIDE SEQUENCE</scope>
    <source>
        <strain evidence="8">Pi057C3</strain>
    </source>
</reference>
<feature type="domain" description="Reverse transcriptase RNase H-like" evidence="7">
    <location>
        <begin position="353"/>
        <end position="456"/>
    </location>
</feature>
<dbReference type="CDD" id="cd09274">
    <property type="entry name" value="RNase_HI_RT_Ty3"/>
    <property type="match status" value="1"/>
</dbReference>
<dbReference type="PANTHER" id="PTHR37984:SF5">
    <property type="entry name" value="PROTEIN NYNRIN-LIKE"/>
    <property type="match status" value="1"/>
</dbReference>
<dbReference type="Gene3D" id="3.30.70.270">
    <property type="match status" value="1"/>
</dbReference>
<gene>
    <name evidence="8" type="ORF">P43SY_011382</name>
</gene>
<evidence type="ECO:0000256" key="6">
    <source>
        <dbReference type="ARBA" id="ARBA00022918"/>
    </source>
</evidence>
<evidence type="ECO:0000259" key="7">
    <source>
        <dbReference type="Pfam" id="PF17917"/>
    </source>
</evidence>
<keyword evidence="2" id="KW-0548">Nucleotidyltransferase</keyword>
<keyword evidence="9" id="KW-1185">Reference proteome</keyword>